<protein>
    <submittedName>
        <fullName evidence="2">Uncharacterized protein</fullName>
    </submittedName>
</protein>
<evidence type="ECO:0000313" key="2">
    <source>
        <dbReference type="EMBL" id="EFA78486.1"/>
    </source>
</evidence>
<dbReference type="GO" id="GO:0005829">
    <property type="term" value="C:cytosol"/>
    <property type="evidence" value="ECO:0007669"/>
    <property type="project" value="TreeGrafter"/>
</dbReference>
<dbReference type="InParanoid" id="D3BKQ6"/>
<feature type="region of interest" description="Disordered" evidence="1">
    <location>
        <begin position="183"/>
        <end position="211"/>
    </location>
</feature>
<proteinExistence type="predicted"/>
<dbReference type="InterPro" id="IPR037474">
    <property type="entry name" value="ScaA"/>
</dbReference>
<feature type="compositionally biased region" description="Low complexity" evidence="1">
    <location>
        <begin position="1224"/>
        <end position="1243"/>
    </location>
</feature>
<dbReference type="InterPro" id="IPR016024">
    <property type="entry name" value="ARM-type_fold"/>
</dbReference>
<dbReference type="SUPFAM" id="SSF48371">
    <property type="entry name" value="ARM repeat"/>
    <property type="match status" value="1"/>
</dbReference>
<dbReference type="FunCoup" id="D3BKQ6">
    <property type="interactions" value="601"/>
</dbReference>
<feature type="region of interest" description="Disordered" evidence="1">
    <location>
        <begin position="86"/>
        <end position="111"/>
    </location>
</feature>
<dbReference type="GO" id="GO:1904515">
    <property type="term" value="P:positive regulation of TORC2 signaling"/>
    <property type="evidence" value="ECO:0007669"/>
    <property type="project" value="TreeGrafter"/>
</dbReference>
<dbReference type="PANTHER" id="PTHR37516">
    <property type="entry name" value="SCA1 COMPLEX SCAFFOLD PROTEIN SCAA"/>
    <property type="match status" value="1"/>
</dbReference>
<feature type="compositionally biased region" description="Basic and acidic residues" evidence="1">
    <location>
        <begin position="1245"/>
        <end position="1257"/>
    </location>
</feature>
<feature type="compositionally biased region" description="Polar residues" evidence="1">
    <location>
        <begin position="183"/>
        <end position="193"/>
    </location>
</feature>
<comment type="caution">
    <text evidence="2">The sequence shown here is derived from an EMBL/GenBank/DDBJ whole genome shotgun (WGS) entry which is preliminary data.</text>
</comment>
<feature type="compositionally biased region" description="Polar residues" evidence="1">
    <location>
        <begin position="90"/>
        <end position="102"/>
    </location>
</feature>
<dbReference type="RefSeq" id="XP_020430610.1">
    <property type="nucleotide sequence ID" value="XM_020579935.1"/>
</dbReference>
<dbReference type="GO" id="GO:0046579">
    <property type="term" value="P:positive regulation of Ras protein signal transduction"/>
    <property type="evidence" value="ECO:0007669"/>
    <property type="project" value="TreeGrafter"/>
</dbReference>
<keyword evidence="3" id="KW-1185">Reference proteome</keyword>
<evidence type="ECO:0000313" key="3">
    <source>
        <dbReference type="Proteomes" id="UP000001396"/>
    </source>
</evidence>
<reference evidence="2 3" key="1">
    <citation type="journal article" date="2011" name="Genome Res.">
        <title>Phylogeny-wide analysis of social amoeba genomes highlights ancient origins for complex intercellular communication.</title>
        <authorList>
            <person name="Heidel A.J."/>
            <person name="Lawal H.M."/>
            <person name="Felder M."/>
            <person name="Schilde C."/>
            <person name="Helps N.R."/>
            <person name="Tunggal B."/>
            <person name="Rivero F."/>
            <person name="John U."/>
            <person name="Schleicher M."/>
            <person name="Eichinger L."/>
            <person name="Platzer M."/>
            <person name="Noegel A.A."/>
            <person name="Schaap P."/>
            <person name="Gloeckner G."/>
        </authorList>
    </citation>
    <scope>NUCLEOTIDE SEQUENCE [LARGE SCALE GENOMIC DNA]</scope>
    <source>
        <strain evidence="3">ATCC 26659 / Pp 5 / PN500</strain>
    </source>
</reference>
<name>D3BKQ6_HETP5</name>
<dbReference type="AlphaFoldDB" id="D3BKQ6"/>
<evidence type="ECO:0000256" key="1">
    <source>
        <dbReference type="SAM" id="MobiDB-lite"/>
    </source>
</evidence>
<feature type="region of interest" description="Disordered" evidence="1">
    <location>
        <begin position="1186"/>
        <end position="1263"/>
    </location>
</feature>
<organism evidence="2 3">
    <name type="scientific">Heterostelium pallidum (strain ATCC 26659 / Pp 5 / PN500)</name>
    <name type="common">Cellular slime mold</name>
    <name type="synonym">Polysphondylium pallidum</name>
    <dbReference type="NCBI Taxonomy" id="670386"/>
    <lineage>
        <taxon>Eukaryota</taxon>
        <taxon>Amoebozoa</taxon>
        <taxon>Evosea</taxon>
        <taxon>Eumycetozoa</taxon>
        <taxon>Dictyostelia</taxon>
        <taxon>Acytosteliales</taxon>
        <taxon>Acytosteliaceae</taxon>
        <taxon>Heterostelium</taxon>
    </lineage>
</organism>
<accession>D3BKQ6</accession>
<dbReference type="OMA" id="NFFDYEQ"/>
<gene>
    <name evidence="2" type="ORF">PPL_09138</name>
</gene>
<feature type="compositionally biased region" description="Low complexity" evidence="1">
    <location>
        <begin position="1186"/>
        <end position="1214"/>
    </location>
</feature>
<dbReference type="GeneID" id="31364613"/>
<sequence>MSEPKTATHRRIGGLNSRTKSVSVFNVQFEGGPQLKTTQQKSYSIPAKKPEDFTSKLKARTAGEPVFMAPDGTFYDINYVQAFKYKQPEKQPNGNSHQNGNQLLEEDDEEESLEDQLLHLYNSIPQIDEFENFFEYEQAFLSWRFAIETLFADIRLPMISGRALYRPKVSDYQKVRDTSTFDYRPSMSSFSNEGDSDEKSDPLNSEIEDDINGLTDSLDYDNINLKDLENSNDPWDTHLYPEEPEPADYDTFEEYNEALLRWASVCVTSPFFPPHPAQLKDLIPIQSITERSSNLVDEQSGNMNESGKNDQLSKQTIPIKSGIKEYNFIDDSRFLKQSKQVYHYTDLVFSKDPIYNSLNETTKKSIRLNLSTITLKIFTGTINPQIFYHKSPQPMPKIHGTLPQPRTSLLKPTKEFKNPHLRRTDLTPDQLKACQDSPAKVGGQTVQFNIPGHDIVFDHARLANDHTQQYASELALKLKTFISTGRLNHLCSWYYPMVSQSTHQKHRDDIDLIITSQHRLTRDTLTIESISEILNVGMYYDKFSDLIDASYSEDFDGAKTYANIITKCITSENVGLLLNQLENTKSQLYHAKMSALVLTMFASNQGAPILSHLIATNDVRNLSLFAYTIDYLSELPADLFPWSDETYTIIRSTLGDSLESIFKLTFSYYYLNIIGKVLDLHVHLYFAKSIINQSKVSISHSLANLLQNNTPNILDKLFIGIKHRSTTVSSFCLFVLLQLMNNNEGMAIHNCLKSESAFFFDRIKRVCDTRMKHVQFAARRLYSVLTKTQWIDFVYKEYTKDPETAVRDFIGTEEHRPSSLLLELTLDFFQMAIRATIDATNASLPISNTAVNIATSPSTPTVTSPIGSPSIASSPAASLTLGIRNKFLFVLDGMLFHTLFHFIIKNPRLITVQTSTITQMLAQLAHIHCKLGTVQTSQEVKPMQKRWGQSQLSLSPIDIRNLSSRINDFSQPSNPNSFVIRTNLVRCIRHLFKISAVYEIIRKEEDFYTRLLGYCRDGTSAEFNREAWKLLYQMTKNHGGTLETLSKDNILQSFMELVGTSSHSTVITNGLHYITKMFNINSNNTKAGVIRSKTDVKVVEKDLKALNSLFTSKRLFIKIHMIYKKYIGAQPGLAFVELARFYNTMYTSPNCAKLLKDTIKKMEYKEGLEKIGSMFDPSMPALQADSPLLMSSPSSSSSPSQPNSFISGFSSGQSFKDDNKPPTKSESSLSTSKTLSSFKSMLSFRKKDSDKSDKYLDNIKNIN</sequence>
<dbReference type="PANTHER" id="PTHR37516:SF2">
    <property type="match status" value="1"/>
</dbReference>
<dbReference type="GO" id="GO:0005886">
    <property type="term" value="C:plasma membrane"/>
    <property type="evidence" value="ECO:0007669"/>
    <property type="project" value="TreeGrafter"/>
</dbReference>
<dbReference type="EMBL" id="ADBJ01000038">
    <property type="protein sequence ID" value="EFA78486.1"/>
    <property type="molecule type" value="Genomic_DNA"/>
</dbReference>
<dbReference type="Proteomes" id="UP000001396">
    <property type="component" value="Unassembled WGS sequence"/>
</dbReference>